<protein>
    <recommendedName>
        <fullName evidence="3">Glycosyltransferase subfamily 4-like N-terminal domain-containing protein</fullName>
    </recommendedName>
</protein>
<dbReference type="Proteomes" id="UP000186341">
    <property type="component" value="Unassembled WGS sequence"/>
</dbReference>
<dbReference type="Gene3D" id="3.40.50.2000">
    <property type="entry name" value="Glycogen Phosphorylase B"/>
    <property type="match status" value="1"/>
</dbReference>
<dbReference type="SUPFAM" id="SSF53756">
    <property type="entry name" value="UDP-Glycosyltransferase/glycogen phosphorylase"/>
    <property type="match status" value="1"/>
</dbReference>
<name>A0A1U7NDT4_9FIRM</name>
<dbReference type="EMBL" id="MPJW01000199">
    <property type="protein sequence ID" value="OLU37502.1"/>
    <property type="molecule type" value="Genomic_DNA"/>
</dbReference>
<sequence>MKTAIICISDPYLVRGKQLKDFYTNVCHDEVIILTPDFSHRNKAYIEIDDSQIKLIHHPSYKKNLSVRRMVGHWLFARRCRLFLENYSPDRIHCLMPANSLGPEMAAYKKKNPETQLIFDVLDLWPESFPISMGRYIPGFGLWKKLRQSALEKADQVYTECEFYKQFLPDSVADKAQTLYWAGIDQEPKLEQNWDSSSIDIAYLGSINHILDLDLMVSLMTCIARDKKVVFHLIGAGEKKEELCSRLRLINNLDLIDHGEVYDSTRKQEIFNRCRFGLNLMKSHIIVALSMKSIDYFQSGLPVINNLSGDTWDFIEMYNAGYNLDADHIEIVARKIIEQSEMDNQRMRRAARKLFLHSFSIHAFEEVLKLETVNTNQNQWMTEPVRKG</sequence>
<dbReference type="AlphaFoldDB" id="A0A1U7NDT4"/>
<accession>A0A1U7NDT4</accession>
<dbReference type="PANTHER" id="PTHR12526:SF630">
    <property type="entry name" value="GLYCOSYLTRANSFERASE"/>
    <property type="match status" value="1"/>
</dbReference>
<evidence type="ECO:0000313" key="1">
    <source>
        <dbReference type="EMBL" id="OLU37502.1"/>
    </source>
</evidence>
<dbReference type="PANTHER" id="PTHR12526">
    <property type="entry name" value="GLYCOSYLTRANSFERASE"/>
    <property type="match status" value="1"/>
</dbReference>
<reference evidence="1 2" key="1">
    <citation type="submission" date="2016-11" db="EMBL/GenBank/DDBJ databases">
        <title>Description of two novel members of the family Erysipelotrichaceae: Ileibacterium lipovorans gen. nov., sp. nov. and Dubosiella newyorkensis, gen. nov., sp. nov.</title>
        <authorList>
            <person name="Cox L.M."/>
            <person name="Sohn J."/>
            <person name="Tyrrell K.L."/>
            <person name="Citron D.M."/>
            <person name="Lawson P.A."/>
            <person name="Patel N.B."/>
            <person name="Iizumi T."/>
            <person name="Perez-Perez G.I."/>
            <person name="Goldstein E.J."/>
            <person name="Blaser M.J."/>
        </authorList>
    </citation>
    <scope>NUCLEOTIDE SEQUENCE [LARGE SCALE GENOMIC DNA]</scope>
    <source>
        <strain evidence="1 2">NYU-BL-A3</strain>
    </source>
</reference>
<gene>
    <name evidence="1" type="ORF">BO222_10365</name>
</gene>
<organism evidence="1 2">
    <name type="scientific">Ileibacterium valens</name>
    <dbReference type="NCBI Taxonomy" id="1862668"/>
    <lineage>
        <taxon>Bacteria</taxon>
        <taxon>Bacillati</taxon>
        <taxon>Bacillota</taxon>
        <taxon>Erysipelotrichia</taxon>
        <taxon>Erysipelotrichales</taxon>
        <taxon>Erysipelotrichaceae</taxon>
        <taxon>Ileibacterium</taxon>
    </lineage>
</organism>
<evidence type="ECO:0008006" key="3">
    <source>
        <dbReference type="Google" id="ProtNLM"/>
    </source>
</evidence>
<comment type="caution">
    <text evidence="1">The sequence shown here is derived from an EMBL/GenBank/DDBJ whole genome shotgun (WGS) entry which is preliminary data.</text>
</comment>
<dbReference type="GeneID" id="82203553"/>
<proteinExistence type="predicted"/>
<keyword evidence="2" id="KW-1185">Reference proteome</keyword>
<dbReference type="OrthoDB" id="9802525at2"/>
<dbReference type="RefSeq" id="WP_075820744.1">
    <property type="nucleotide sequence ID" value="NZ_CAOUMU010000002.1"/>
</dbReference>
<evidence type="ECO:0000313" key="2">
    <source>
        <dbReference type="Proteomes" id="UP000186341"/>
    </source>
</evidence>